<dbReference type="NCBIfam" id="TIGR00861">
    <property type="entry name" value="MIP"/>
    <property type="match status" value="1"/>
</dbReference>
<dbReference type="GO" id="GO:0005886">
    <property type="term" value="C:plasma membrane"/>
    <property type="evidence" value="ECO:0007669"/>
    <property type="project" value="UniProtKB-SubCell"/>
</dbReference>
<reference evidence="9" key="1">
    <citation type="submission" date="2019-08" db="EMBL/GenBank/DDBJ databases">
        <authorList>
            <person name="Kucharzyk K."/>
            <person name="Murdoch R.W."/>
            <person name="Higgins S."/>
            <person name="Loffler F."/>
        </authorList>
    </citation>
    <scope>NUCLEOTIDE SEQUENCE</scope>
</reference>
<keyword evidence="3" id="KW-0813">Transport</keyword>
<dbReference type="InterPro" id="IPR022357">
    <property type="entry name" value="MIP_CS"/>
</dbReference>
<comment type="subcellular location">
    <subcellularLocation>
        <location evidence="1">Cell membrane</location>
        <topology evidence="1">Multi-pass membrane protein</topology>
    </subcellularLocation>
</comment>
<accession>A0A644UUM8</accession>
<proteinExistence type="inferred from homology"/>
<keyword evidence="6 8" id="KW-1133">Transmembrane helix</keyword>
<evidence type="ECO:0000256" key="1">
    <source>
        <dbReference type="ARBA" id="ARBA00004651"/>
    </source>
</evidence>
<feature type="transmembrane region" description="Helical" evidence="8">
    <location>
        <begin position="236"/>
        <end position="257"/>
    </location>
</feature>
<comment type="similarity">
    <text evidence="2">Belongs to the MIP/aquaporin (TC 1.A.8) family.</text>
</comment>
<dbReference type="InterPro" id="IPR023271">
    <property type="entry name" value="Aquaporin-like"/>
</dbReference>
<evidence type="ECO:0000256" key="8">
    <source>
        <dbReference type="SAM" id="Phobius"/>
    </source>
</evidence>
<name>A0A644UUM8_9ZZZZ</name>
<evidence type="ECO:0000256" key="4">
    <source>
        <dbReference type="ARBA" id="ARBA00022475"/>
    </source>
</evidence>
<comment type="caution">
    <text evidence="9">The sequence shown here is derived from an EMBL/GenBank/DDBJ whole genome shotgun (WGS) entry which is preliminary data.</text>
</comment>
<dbReference type="InterPro" id="IPR000425">
    <property type="entry name" value="MIP"/>
</dbReference>
<feature type="transmembrane region" description="Helical" evidence="8">
    <location>
        <begin position="163"/>
        <end position="183"/>
    </location>
</feature>
<dbReference type="SUPFAM" id="SSF81338">
    <property type="entry name" value="Aquaporin-like"/>
    <property type="match status" value="1"/>
</dbReference>
<keyword evidence="4" id="KW-1003">Cell membrane</keyword>
<evidence type="ECO:0000256" key="6">
    <source>
        <dbReference type="ARBA" id="ARBA00022989"/>
    </source>
</evidence>
<dbReference type="PANTHER" id="PTHR19139:SF199">
    <property type="entry name" value="MIP17260P"/>
    <property type="match status" value="1"/>
</dbReference>
<dbReference type="GO" id="GO:0015250">
    <property type="term" value="F:water channel activity"/>
    <property type="evidence" value="ECO:0007669"/>
    <property type="project" value="TreeGrafter"/>
</dbReference>
<keyword evidence="5 8" id="KW-0812">Transmembrane</keyword>
<dbReference type="AlphaFoldDB" id="A0A644UUM8"/>
<dbReference type="InterPro" id="IPR034294">
    <property type="entry name" value="Aquaporin_transptr"/>
</dbReference>
<feature type="transmembrane region" description="Helical" evidence="8">
    <location>
        <begin position="122"/>
        <end position="143"/>
    </location>
</feature>
<feature type="transmembrane region" description="Helical" evidence="8">
    <location>
        <begin position="47"/>
        <end position="68"/>
    </location>
</feature>
<feature type="transmembrane region" description="Helical" evidence="8">
    <location>
        <begin position="12"/>
        <end position="35"/>
    </location>
</feature>
<evidence type="ECO:0000256" key="5">
    <source>
        <dbReference type="ARBA" id="ARBA00022692"/>
    </source>
</evidence>
<protein>
    <submittedName>
        <fullName evidence="9">Aquaporin Z 2</fullName>
    </submittedName>
</protein>
<evidence type="ECO:0000313" key="9">
    <source>
        <dbReference type="EMBL" id="MPL82788.1"/>
    </source>
</evidence>
<dbReference type="PRINTS" id="PR00783">
    <property type="entry name" value="MINTRINSICP"/>
</dbReference>
<dbReference type="PANTHER" id="PTHR19139">
    <property type="entry name" value="AQUAPORIN TRANSPORTER"/>
    <property type="match status" value="1"/>
</dbReference>
<evidence type="ECO:0000256" key="7">
    <source>
        <dbReference type="ARBA" id="ARBA00023136"/>
    </source>
</evidence>
<dbReference type="Gene3D" id="1.20.1080.10">
    <property type="entry name" value="Glycerol uptake facilitator protein"/>
    <property type="match status" value="1"/>
</dbReference>
<feature type="transmembrane region" description="Helical" evidence="8">
    <location>
        <begin position="80"/>
        <end position="101"/>
    </location>
</feature>
<feature type="transmembrane region" description="Helical" evidence="8">
    <location>
        <begin position="195"/>
        <end position="216"/>
    </location>
</feature>
<evidence type="ECO:0000256" key="3">
    <source>
        <dbReference type="ARBA" id="ARBA00022448"/>
    </source>
</evidence>
<dbReference type="Pfam" id="PF00230">
    <property type="entry name" value="MIP"/>
    <property type="match status" value="1"/>
</dbReference>
<organism evidence="9">
    <name type="scientific">bioreactor metagenome</name>
    <dbReference type="NCBI Taxonomy" id="1076179"/>
    <lineage>
        <taxon>unclassified sequences</taxon>
        <taxon>metagenomes</taxon>
        <taxon>ecological metagenomes</taxon>
    </lineage>
</organism>
<keyword evidence="7 8" id="KW-0472">Membrane</keyword>
<evidence type="ECO:0000256" key="2">
    <source>
        <dbReference type="ARBA" id="ARBA00006175"/>
    </source>
</evidence>
<sequence length="265" mass="27510">MLSNNTLYALSIIRKGISILHYFFSILFFLFVLPLNKKDMKKYIAEMIGTMVLVLMGCGSAVIAGGAAEAVGSGVGTLGVAIAFGLSVVAMAYAIGGISGCHINPAITLGVLLAGRIKANEAVLYMIFQVIGALLGSFILLSISSGMGLSGYGANSFAERNLIPAFIAETVFTFIFVLVVLGATSKKSPEGFGGLAIGLTLVLIHIVCIPITGTSVNPARSIGPALVGGGIALTQLWLFIVAPFIGAAISAIVWKYFESNEKAVK</sequence>
<dbReference type="EMBL" id="VSSQ01000167">
    <property type="protein sequence ID" value="MPL82788.1"/>
    <property type="molecule type" value="Genomic_DNA"/>
</dbReference>
<gene>
    <name evidence="9" type="primary">aqpZ2_2</name>
    <name evidence="9" type="ORF">SDC9_28737</name>
</gene>
<dbReference type="PROSITE" id="PS00221">
    <property type="entry name" value="MIP"/>
    <property type="match status" value="1"/>
</dbReference>